<dbReference type="EMBL" id="FCON02000116">
    <property type="protein sequence ID" value="SAL82259.1"/>
    <property type="molecule type" value="Genomic_DNA"/>
</dbReference>
<evidence type="ECO:0000313" key="3">
    <source>
        <dbReference type="Proteomes" id="UP000054770"/>
    </source>
</evidence>
<feature type="region of interest" description="Disordered" evidence="1">
    <location>
        <begin position="27"/>
        <end position="53"/>
    </location>
</feature>
<name>A0A158KND8_9BURK</name>
<dbReference type="AlphaFoldDB" id="A0A158KND8"/>
<sequence length="222" mass="25722">MFFCGPAPDIGGDMRFWHRHRRNNDRHGLRRRPFAPKTGKETGRRGRGDCGSGLGRHARRDFRTAARAPCVIGHDRFFLRDFRRRSCASCVTRRTGIFLRDFRRRSCASCVTRHNGIFLRDFRTQSHTSNVTRHNGILAHDFRTHTHTPSVTRPNSLVPRSRVPRVPRHNNFFLREFELMMRGVEDLLAMSAAHASVMRREQVRIEAENGIAVRTAGCQRHV</sequence>
<gene>
    <name evidence="2" type="ORF">AWB68_06452</name>
</gene>
<dbReference type="Proteomes" id="UP000054770">
    <property type="component" value="Unassembled WGS sequence"/>
</dbReference>
<comment type="caution">
    <text evidence="2">The sequence shown here is derived from an EMBL/GenBank/DDBJ whole genome shotgun (WGS) entry which is preliminary data.</text>
</comment>
<evidence type="ECO:0000256" key="1">
    <source>
        <dbReference type="SAM" id="MobiDB-lite"/>
    </source>
</evidence>
<organism evidence="2 3">
    <name type="scientific">Caballeronia choica</name>
    <dbReference type="NCBI Taxonomy" id="326476"/>
    <lineage>
        <taxon>Bacteria</taxon>
        <taxon>Pseudomonadati</taxon>
        <taxon>Pseudomonadota</taxon>
        <taxon>Betaproteobacteria</taxon>
        <taxon>Burkholderiales</taxon>
        <taxon>Burkholderiaceae</taxon>
        <taxon>Caballeronia</taxon>
    </lineage>
</organism>
<evidence type="ECO:0000313" key="2">
    <source>
        <dbReference type="EMBL" id="SAL82259.1"/>
    </source>
</evidence>
<protein>
    <submittedName>
        <fullName evidence="2">Uncharacterized protein</fullName>
    </submittedName>
</protein>
<accession>A0A158KND8</accession>
<reference evidence="2" key="1">
    <citation type="submission" date="2016-01" db="EMBL/GenBank/DDBJ databases">
        <authorList>
            <person name="Peeters C."/>
        </authorList>
    </citation>
    <scope>NUCLEOTIDE SEQUENCE [LARGE SCALE GENOMIC DNA]</scope>
    <source>
        <strain evidence="2">LMG 22940</strain>
    </source>
</reference>
<keyword evidence="3" id="KW-1185">Reference proteome</keyword>
<proteinExistence type="predicted"/>
<feature type="compositionally biased region" description="Basic and acidic residues" evidence="1">
    <location>
        <begin position="38"/>
        <end position="48"/>
    </location>
</feature>